<dbReference type="GO" id="GO:0006646">
    <property type="term" value="P:phosphatidylethanolamine biosynthetic process"/>
    <property type="evidence" value="ECO:0007669"/>
    <property type="project" value="UniProtKB-UniRule"/>
</dbReference>
<comment type="cofactor">
    <cofactor evidence="11">
        <name>pyruvate</name>
        <dbReference type="ChEBI" id="CHEBI:15361"/>
    </cofactor>
    <text evidence="11">Binds 1 pyruvoyl group covalently per subunit.</text>
</comment>
<comment type="similarity">
    <text evidence="11">Belongs to the phosphatidylserine decarboxylase family. PSD-A subfamily.</text>
</comment>
<dbReference type="RefSeq" id="WP_366921874.1">
    <property type="nucleotide sequence ID" value="NZ_CP121694.1"/>
</dbReference>
<organism evidence="13 14">
    <name type="scientific">Metallumcola ferriviriculae</name>
    <dbReference type="NCBI Taxonomy" id="3039180"/>
    <lineage>
        <taxon>Bacteria</taxon>
        <taxon>Bacillati</taxon>
        <taxon>Bacillota</taxon>
        <taxon>Clostridia</taxon>
        <taxon>Neomoorellales</taxon>
        <taxon>Desulfitibacteraceae</taxon>
        <taxon>Metallumcola</taxon>
    </lineage>
</organism>
<dbReference type="GO" id="GO:0004609">
    <property type="term" value="F:phosphatidylserine decarboxylase activity"/>
    <property type="evidence" value="ECO:0007669"/>
    <property type="project" value="UniProtKB-UniRule"/>
</dbReference>
<comment type="subunit">
    <text evidence="11">Heterodimer of a large membrane-associated beta subunit and a small pyruvoyl-containing alpha subunit.</text>
</comment>
<proteinExistence type="inferred from homology"/>
<sequence>MRKFPVAREAWTYVAILMLPAVAAYLFFIPGFIVILLAIAGVIFFFRNPRRVVPQQPGLIVSPADGKVIEVAKVTEDQFLNGPALKISIFLNIFNVHINRMPIAGEIGWVRYFPGKHLPAFNEEASRVNERNYVAIDGECKVLVTQIAGLVARRVVCDVDKGRQLKRGQIFGLIKFGSCTEVYVPADVEVLVSKGETVKGGETVLGRLKM</sequence>
<keyword evidence="3 11" id="KW-0210">Decarboxylase</keyword>
<comment type="catalytic activity">
    <reaction evidence="11">
        <text>a 1,2-diacyl-sn-glycero-3-phospho-L-serine + H(+) = a 1,2-diacyl-sn-glycero-3-phosphoethanolamine + CO2</text>
        <dbReference type="Rhea" id="RHEA:20828"/>
        <dbReference type="ChEBI" id="CHEBI:15378"/>
        <dbReference type="ChEBI" id="CHEBI:16526"/>
        <dbReference type="ChEBI" id="CHEBI:57262"/>
        <dbReference type="ChEBI" id="CHEBI:64612"/>
        <dbReference type="EC" id="4.1.1.65"/>
    </reaction>
</comment>
<evidence type="ECO:0000256" key="1">
    <source>
        <dbReference type="ARBA" id="ARBA00022475"/>
    </source>
</evidence>
<comment type="function">
    <text evidence="11">Catalyzes the formation of phosphatidylethanolamine (PtdEtn) from phosphatidylserine (PtdSer).</text>
</comment>
<evidence type="ECO:0000256" key="6">
    <source>
        <dbReference type="ARBA" id="ARBA00023145"/>
    </source>
</evidence>
<feature type="active site" description="Schiff-base intermediate with substrate; via pyruvic acid" evidence="11">
    <location>
        <position position="178"/>
    </location>
</feature>
<keyword evidence="10 11" id="KW-0670">Pyruvate</keyword>
<keyword evidence="12" id="KW-1133">Transmembrane helix</keyword>
<evidence type="ECO:0000256" key="5">
    <source>
        <dbReference type="ARBA" id="ARBA00023136"/>
    </source>
</evidence>
<dbReference type="KEGG" id="dbc:MFMK1_002292"/>
<dbReference type="GO" id="GO:0005886">
    <property type="term" value="C:plasma membrane"/>
    <property type="evidence" value="ECO:0007669"/>
    <property type="project" value="UniProtKB-SubCell"/>
</dbReference>
<accession>A0AAU0UQI6</accession>
<keyword evidence="9 11" id="KW-1208">Phospholipid metabolism</keyword>
<dbReference type="EC" id="4.1.1.65" evidence="11"/>
<dbReference type="Proteomes" id="UP001329915">
    <property type="component" value="Chromosome"/>
</dbReference>
<reference evidence="13 14" key="1">
    <citation type="submission" date="2023-04" db="EMBL/GenBank/DDBJ databases">
        <authorList>
            <person name="Hsu D."/>
        </authorList>
    </citation>
    <scope>NUCLEOTIDE SEQUENCE [LARGE SCALE GENOMIC DNA]</scope>
    <source>
        <strain evidence="13 14">MK1</strain>
    </source>
</reference>
<dbReference type="InterPro" id="IPR003817">
    <property type="entry name" value="PS_Dcarbxylase"/>
</dbReference>
<dbReference type="PANTHER" id="PTHR35809:SF1">
    <property type="entry name" value="ARCHAETIDYLSERINE DECARBOXYLASE PROENZYME-RELATED"/>
    <property type="match status" value="1"/>
</dbReference>
<dbReference type="InterPro" id="IPR033175">
    <property type="entry name" value="PSD-A"/>
</dbReference>
<keyword evidence="7 11" id="KW-0594">Phospholipid biosynthesis</keyword>
<feature type="site" description="Cleavage (non-hydrolytic); by autocatalysis" evidence="11">
    <location>
        <begin position="177"/>
        <end position="178"/>
    </location>
</feature>
<evidence type="ECO:0000256" key="12">
    <source>
        <dbReference type="SAM" id="Phobius"/>
    </source>
</evidence>
<name>A0AAU0UQI6_9FIRM</name>
<comment type="subcellular location">
    <subcellularLocation>
        <location evidence="11">Cell membrane</location>
        <topology evidence="11">Peripheral membrane protein</topology>
    </subcellularLocation>
</comment>
<evidence type="ECO:0000256" key="11">
    <source>
        <dbReference type="HAMAP-Rule" id="MF_00664"/>
    </source>
</evidence>
<keyword evidence="6 11" id="KW-0865">Zymogen</keyword>
<evidence type="ECO:0000256" key="9">
    <source>
        <dbReference type="ARBA" id="ARBA00023264"/>
    </source>
</evidence>
<evidence type="ECO:0000313" key="13">
    <source>
        <dbReference type="EMBL" id="WRO22462.1"/>
    </source>
</evidence>
<comment type="PTM">
    <text evidence="11">Is synthesized initially as an inactive proenzyme. Formation of the active enzyme involves a self-maturation process in which the active site pyruvoyl group is generated from an internal serine residue via an autocatalytic post-translational modification. Two non-identical subunits are generated from the proenzyme in this reaction, and the pyruvate is formed at the N-terminus of the alpha chain, which is derived from the carboxyl end of the proenzyme. The post-translation cleavage follows an unusual pathway, termed non-hydrolytic serinolysis, in which the side chain hydroxyl group of the serine supplies its oxygen atom to form the C-terminus of the beta chain, while the remainder of the serine residue undergoes an oxidative deamination to produce ammonia and the pyruvoyl prosthetic group on the alpha chain.</text>
</comment>
<evidence type="ECO:0000256" key="8">
    <source>
        <dbReference type="ARBA" id="ARBA00023239"/>
    </source>
</evidence>
<dbReference type="NCBIfam" id="NF003678">
    <property type="entry name" value="PRK05305.1-2"/>
    <property type="match status" value="1"/>
</dbReference>
<dbReference type="PANTHER" id="PTHR35809">
    <property type="entry name" value="ARCHAETIDYLSERINE DECARBOXYLASE PROENZYME-RELATED"/>
    <property type="match status" value="1"/>
</dbReference>
<keyword evidence="1 11" id="KW-1003">Cell membrane</keyword>
<comment type="pathway">
    <text evidence="11">Phospholipid metabolism; phosphatidylethanolamine biosynthesis; phosphatidylethanolamine from CDP-diacylglycerol: step 2/2.</text>
</comment>
<keyword evidence="14" id="KW-1185">Reference proteome</keyword>
<keyword evidence="12" id="KW-0812">Transmembrane</keyword>
<dbReference type="NCBIfam" id="NF003685">
    <property type="entry name" value="PRK05305.2-5"/>
    <property type="match status" value="1"/>
</dbReference>
<evidence type="ECO:0000256" key="3">
    <source>
        <dbReference type="ARBA" id="ARBA00022793"/>
    </source>
</evidence>
<evidence type="ECO:0000313" key="14">
    <source>
        <dbReference type="Proteomes" id="UP001329915"/>
    </source>
</evidence>
<dbReference type="AlphaFoldDB" id="A0AAU0UQI6"/>
<evidence type="ECO:0000256" key="10">
    <source>
        <dbReference type="ARBA" id="ARBA00023317"/>
    </source>
</evidence>
<dbReference type="Pfam" id="PF02666">
    <property type="entry name" value="PS_Dcarbxylase"/>
    <property type="match status" value="1"/>
</dbReference>
<protein>
    <recommendedName>
        <fullName evidence="11">Phosphatidylserine decarboxylase proenzyme</fullName>
        <ecNumber evidence="11">4.1.1.65</ecNumber>
    </recommendedName>
    <component>
        <recommendedName>
            <fullName evidence="11">Phosphatidylserine decarboxylase alpha chain</fullName>
        </recommendedName>
    </component>
    <component>
        <recommendedName>
            <fullName evidence="11">Phosphatidylserine decarboxylase beta chain</fullName>
        </recommendedName>
    </component>
</protein>
<feature type="modified residue" description="Pyruvic acid (Ser); by autocatalysis" evidence="11">
    <location>
        <position position="178"/>
    </location>
</feature>
<keyword evidence="4 11" id="KW-0443">Lipid metabolism</keyword>
<dbReference type="HAMAP" id="MF_00664">
    <property type="entry name" value="PS_decarb_PSD_A"/>
    <property type="match status" value="1"/>
</dbReference>
<keyword evidence="8 11" id="KW-0456">Lyase</keyword>
<evidence type="ECO:0000256" key="2">
    <source>
        <dbReference type="ARBA" id="ARBA00022516"/>
    </source>
</evidence>
<dbReference type="EMBL" id="CP121694">
    <property type="protein sequence ID" value="WRO22462.1"/>
    <property type="molecule type" value="Genomic_DNA"/>
</dbReference>
<evidence type="ECO:0000256" key="4">
    <source>
        <dbReference type="ARBA" id="ARBA00023098"/>
    </source>
</evidence>
<feature type="chain" id="PRO_5043071613" description="Phosphatidylserine decarboxylase alpha chain" evidence="11">
    <location>
        <begin position="178"/>
        <end position="210"/>
    </location>
</feature>
<keyword evidence="5 11" id="KW-0472">Membrane</keyword>
<feature type="transmembrane region" description="Helical" evidence="12">
    <location>
        <begin position="13"/>
        <end position="46"/>
    </location>
</feature>
<feature type="chain" id="PRO_5043071614" description="Phosphatidylserine decarboxylase beta chain" evidence="11">
    <location>
        <begin position="1"/>
        <end position="177"/>
    </location>
</feature>
<keyword evidence="2 11" id="KW-0444">Lipid biosynthesis</keyword>
<gene>
    <name evidence="11" type="primary">psd</name>
    <name evidence="13" type="ORF">MFMK1_002292</name>
</gene>
<evidence type="ECO:0000256" key="7">
    <source>
        <dbReference type="ARBA" id="ARBA00023209"/>
    </source>
</evidence>